<dbReference type="EMBL" id="VLLB01000005">
    <property type="protein sequence ID" value="TWI64428.1"/>
    <property type="molecule type" value="Genomic_DNA"/>
</dbReference>
<evidence type="ECO:0000313" key="2">
    <source>
        <dbReference type="Proteomes" id="UP000318431"/>
    </source>
</evidence>
<reference evidence="1 2" key="1">
    <citation type="journal article" date="2015" name="Stand. Genomic Sci.">
        <title>Genomic Encyclopedia of Bacterial and Archaeal Type Strains, Phase III: the genomes of soil and plant-associated and newly described type strains.</title>
        <authorList>
            <person name="Whitman W.B."/>
            <person name="Woyke T."/>
            <person name="Klenk H.P."/>
            <person name="Zhou Y."/>
            <person name="Lilburn T.G."/>
            <person name="Beck B.J."/>
            <person name="De Vos P."/>
            <person name="Vandamme P."/>
            <person name="Eisen J.A."/>
            <person name="Garrity G."/>
            <person name="Hugenholtz P."/>
            <person name="Kyrpides N.C."/>
        </authorList>
    </citation>
    <scope>NUCLEOTIDE SEQUENCE [LARGE SCALE GENOMIC DNA]</scope>
    <source>
        <strain evidence="1 2">CGMCC 1.10822</strain>
    </source>
</reference>
<accession>A0A562R5U2</accession>
<keyword evidence="2" id="KW-1185">Reference proteome</keyword>
<dbReference type="AlphaFoldDB" id="A0A562R5U2"/>
<protein>
    <submittedName>
        <fullName evidence="1">Uncharacterized protein</fullName>
    </submittedName>
</protein>
<dbReference type="Proteomes" id="UP000318431">
    <property type="component" value="Unassembled WGS sequence"/>
</dbReference>
<name>A0A562R5U2_9BURK</name>
<sequence>MLLLGLWYLVKPKDAAHRLESRVDDAVALTESCRLDEARDELAALRKVPASAAQIRRVQQAISSTTAACGKKGQRARAWSDARAAMETSLAAGALDKATSRLGTFEKKWGADDTTQEWRDRIAARRAEKLLDEANVCLAKKDRACMETKLDAAEKLKRPESAARIETLRGALSRLLETTLLEGAGRPAPASSANAVVAPLRPSAPPPLTTGTADADEARKLKTEAEHELAQGNYRAAMGRAAQCATMLPGECQPLREKATRLDREFQTCMKAGREWVSERCE</sequence>
<organism evidence="1 2">
    <name type="scientific">Pseudoduganella lurida</name>
    <dbReference type="NCBI Taxonomy" id="1036180"/>
    <lineage>
        <taxon>Bacteria</taxon>
        <taxon>Pseudomonadati</taxon>
        <taxon>Pseudomonadota</taxon>
        <taxon>Betaproteobacteria</taxon>
        <taxon>Burkholderiales</taxon>
        <taxon>Oxalobacteraceae</taxon>
        <taxon>Telluria group</taxon>
        <taxon>Pseudoduganella</taxon>
    </lineage>
</organism>
<evidence type="ECO:0000313" key="1">
    <source>
        <dbReference type="EMBL" id="TWI64428.1"/>
    </source>
</evidence>
<proteinExistence type="predicted"/>
<comment type="caution">
    <text evidence="1">The sequence shown here is derived from an EMBL/GenBank/DDBJ whole genome shotgun (WGS) entry which is preliminary data.</text>
</comment>
<gene>
    <name evidence="1" type="ORF">IP91_03198</name>
</gene>